<dbReference type="PRINTS" id="PR01438">
    <property type="entry name" value="UNVRSLSTRESS"/>
</dbReference>
<evidence type="ECO:0000256" key="1">
    <source>
        <dbReference type="ARBA" id="ARBA00008791"/>
    </source>
</evidence>
<dbReference type="SUPFAM" id="SSF52402">
    <property type="entry name" value="Adenine nucleotide alpha hydrolases-like"/>
    <property type="match status" value="2"/>
</dbReference>
<dbReference type="InterPro" id="IPR006016">
    <property type="entry name" value="UspA"/>
</dbReference>
<dbReference type="Gene3D" id="3.40.50.620">
    <property type="entry name" value="HUPs"/>
    <property type="match status" value="2"/>
</dbReference>
<dbReference type="InterPro" id="IPR014729">
    <property type="entry name" value="Rossmann-like_a/b/a_fold"/>
</dbReference>
<dbReference type="PANTHER" id="PTHR46268">
    <property type="entry name" value="STRESS RESPONSE PROTEIN NHAX"/>
    <property type="match status" value="1"/>
</dbReference>
<accession>A0A918PPX2</accession>
<keyword evidence="4" id="KW-1185">Reference proteome</keyword>
<evidence type="ECO:0000313" key="4">
    <source>
        <dbReference type="Proteomes" id="UP000619457"/>
    </source>
</evidence>
<dbReference type="InterPro" id="IPR006015">
    <property type="entry name" value="Universal_stress_UspA"/>
</dbReference>
<comment type="caution">
    <text evidence="3">The sequence shown here is derived from an EMBL/GenBank/DDBJ whole genome shotgun (WGS) entry which is preliminary data.</text>
</comment>
<evidence type="ECO:0000259" key="2">
    <source>
        <dbReference type="Pfam" id="PF00582"/>
    </source>
</evidence>
<dbReference type="AlphaFoldDB" id="A0A918PPX2"/>
<dbReference type="CDD" id="cd00293">
    <property type="entry name" value="USP-like"/>
    <property type="match status" value="2"/>
</dbReference>
<feature type="domain" description="UspA" evidence="2">
    <location>
        <begin position="150"/>
        <end position="288"/>
    </location>
</feature>
<dbReference type="Pfam" id="PF00582">
    <property type="entry name" value="Usp"/>
    <property type="match status" value="1"/>
</dbReference>
<dbReference type="PANTHER" id="PTHR46268:SF6">
    <property type="entry name" value="UNIVERSAL STRESS PROTEIN UP12"/>
    <property type="match status" value="1"/>
</dbReference>
<comment type="similarity">
    <text evidence="1">Belongs to the universal stress protein A family.</text>
</comment>
<sequence>MAHQNSALVGLDLSKMDEVILSNIKKVCDLLKLKKLYVMHIAESLELPKDISSTYPDLMAPVDESIENEISKKIETLGLPADIEIEVNAEEGNPMDTLLKWTKIKNVDFIVMGRKSELEGSGKLPKRIAQKAPSSIFFVTEDMGSHNSLQHFLVPVDFSDHTEVVMEKVEDFIKENENAKIRYVHLFEVPIGYHKTGKSYEEFAEIMEQNARKEFQKMVENHHLEAYPCDFILNKDSIKADDILEDAQKQNIDLIIIGSRGRSNSAALLLGSVAERLVQINYKVPMLVMKKKGENMSFIQALLNI</sequence>
<dbReference type="RefSeq" id="WP_018472645.1">
    <property type="nucleotide sequence ID" value="NZ_BMWX01000002.1"/>
</dbReference>
<name>A0A918PPX2_9BACT</name>
<proteinExistence type="inferred from homology"/>
<organism evidence="3 4">
    <name type="scientific">Echinicola pacifica</name>
    <dbReference type="NCBI Taxonomy" id="346377"/>
    <lineage>
        <taxon>Bacteria</taxon>
        <taxon>Pseudomonadati</taxon>
        <taxon>Bacteroidota</taxon>
        <taxon>Cytophagia</taxon>
        <taxon>Cytophagales</taxon>
        <taxon>Cyclobacteriaceae</taxon>
        <taxon>Echinicola</taxon>
    </lineage>
</organism>
<protein>
    <submittedName>
        <fullName evidence="3">Universal stress protein</fullName>
    </submittedName>
</protein>
<evidence type="ECO:0000313" key="3">
    <source>
        <dbReference type="EMBL" id="GGZ18578.1"/>
    </source>
</evidence>
<reference evidence="3" key="2">
    <citation type="submission" date="2020-09" db="EMBL/GenBank/DDBJ databases">
        <authorList>
            <person name="Sun Q."/>
            <person name="Kim S."/>
        </authorList>
    </citation>
    <scope>NUCLEOTIDE SEQUENCE</scope>
    <source>
        <strain evidence="3">KCTC 12368</strain>
    </source>
</reference>
<dbReference type="Proteomes" id="UP000619457">
    <property type="component" value="Unassembled WGS sequence"/>
</dbReference>
<gene>
    <name evidence="3" type="ORF">GCM10007049_08510</name>
</gene>
<dbReference type="EMBL" id="BMWX01000002">
    <property type="protein sequence ID" value="GGZ18578.1"/>
    <property type="molecule type" value="Genomic_DNA"/>
</dbReference>
<reference evidence="3" key="1">
    <citation type="journal article" date="2014" name="Int. J. Syst. Evol. Microbiol.">
        <title>Complete genome sequence of Corynebacterium casei LMG S-19264T (=DSM 44701T), isolated from a smear-ripened cheese.</title>
        <authorList>
            <consortium name="US DOE Joint Genome Institute (JGI-PGF)"/>
            <person name="Walter F."/>
            <person name="Albersmeier A."/>
            <person name="Kalinowski J."/>
            <person name="Ruckert C."/>
        </authorList>
    </citation>
    <scope>NUCLEOTIDE SEQUENCE</scope>
    <source>
        <strain evidence="3">KCTC 12368</strain>
    </source>
</reference>